<keyword evidence="3" id="KW-1185">Reference proteome</keyword>
<name>A0A834U9F8_VESPE</name>
<feature type="region of interest" description="Disordered" evidence="1">
    <location>
        <begin position="51"/>
        <end position="77"/>
    </location>
</feature>
<dbReference type="AlphaFoldDB" id="A0A834U9F8"/>
<reference evidence="2" key="1">
    <citation type="journal article" date="2020" name="G3 (Bethesda)">
        <title>High-Quality Assemblies for Three Invasive Social Wasps from the &lt;i&gt;Vespula&lt;/i&gt; Genus.</title>
        <authorList>
            <person name="Harrop T.W.R."/>
            <person name="Guhlin J."/>
            <person name="McLaughlin G.M."/>
            <person name="Permina E."/>
            <person name="Stockwell P."/>
            <person name="Gilligan J."/>
            <person name="Le Lec M.F."/>
            <person name="Gruber M.A.M."/>
            <person name="Quinn O."/>
            <person name="Lovegrove M."/>
            <person name="Duncan E.J."/>
            <person name="Remnant E.J."/>
            <person name="Van Eeckhoven J."/>
            <person name="Graham B."/>
            <person name="Knapp R.A."/>
            <person name="Langford K.W."/>
            <person name="Kronenberg Z."/>
            <person name="Press M.O."/>
            <person name="Eacker S.M."/>
            <person name="Wilson-Rankin E.E."/>
            <person name="Purcell J."/>
            <person name="Lester P.J."/>
            <person name="Dearden P.K."/>
        </authorList>
    </citation>
    <scope>NUCLEOTIDE SEQUENCE</scope>
    <source>
        <strain evidence="2">Volc-1</strain>
    </source>
</reference>
<evidence type="ECO:0000313" key="3">
    <source>
        <dbReference type="Proteomes" id="UP000600918"/>
    </source>
</evidence>
<evidence type="ECO:0000313" key="2">
    <source>
        <dbReference type="EMBL" id="KAF7423470.1"/>
    </source>
</evidence>
<dbReference type="EMBL" id="JACSDY010000007">
    <property type="protein sequence ID" value="KAF7423470.1"/>
    <property type="molecule type" value="Genomic_DNA"/>
</dbReference>
<comment type="caution">
    <text evidence="2">The sequence shown here is derived from an EMBL/GenBank/DDBJ whole genome shotgun (WGS) entry which is preliminary data.</text>
</comment>
<proteinExistence type="predicted"/>
<organism evidence="2 3">
    <name type="scientific">Vespula pensylvanica</name>
    <name type="common">Western yellow jacket</name>
    <name type="synonym">Wasp</name>
    <dbReference type="NCBI Taxonomy" id="30213"/>
    <lineage>
        <taxon>Eukaryota</taxon>
        <taxon>Metazoa</taxon>
        <taxon>Ecdysozoa</taxon>
        <taxon>Arthropoda</taxon>
        <taxon>Hexapoda</taxon>
        <taxon>Insecta</taxon>
        <taxon>Pterygota</taxon>
        <taxon>Neoptera</taxon>
        <taxon>Endopterygota</taxon>
        <taxon>Hymenoptera</taxon>
        <taxon>Apocrita</taxon>
        <taxon>Aculeata</taxon>
        <taxon>Vespoidea</taxon>
        <taxon>Vespidae</taxon>
        <taxon>Vespinae</taxon>
        <taxon>Vespula</taxon>
    </lineage>
</organism>
<accession>A0A834U9F8</accession>
<gene>
    <name evidence="2" type="ORF">H0235_008753</name>
</gene>
<sequence length="77" mass="8584">MENMFLFQHPHISHTSNYINCLLLEIRLNGETYPDSSRAKGRDANIGLSNGEAYLGNVNGTEDRRARTSENGPFTNG</sequence>
<dbReference type="Proteomes" id="UP000600918">
    <property type="component" value="Unassembled WGS sequence"/>
</dbReference>
<evidence type="ECO:0000256" key="1">
    <source>
        <dbReference type="SAM" id="MobiDB-lite"/>
    </source>
</evidence>
<protein>
    <submittedName>
        <fullName evidence="2">Uncharacterized protein</fullName>
    </submittedName>
</protein>